<evidence type="ECO:0000313" key="11">
    <source>
        <dbReference type="EMBL" id="EQB33826.1"/>
    </source>
</evidence>
<evidence type="ECO:0000256" key="10">
    <source>
        <dbReference type="RuleBase" id="RU361274"/>
    </source>
</evidence>
<dbReference type="RefSeq" id="WP_021316451.1">
    <property type="nucleotide sequence ID" value="NZ_AUWY01000023.1"/>
</dbReference>
<comment type="catalytic activity">
    <reaction evidence="8">
        <text>adenosine + phosphate = alpha-D-ribose 1-phosphate + adenine</text>
        <dbReference type="Rhea" id="RHEA:27642"/>
        <dbReference type="ChEBI" id="CHEBI:16335"/>
        <dbReference type="ChEBI" id="CHEBI:16708"/>
        <dbReference type="ChEBI" id="CHEBI:43474"/>
        <dbReference type="ChEBI" id="CHEBI:57720"/>
        <dbReference type="EC" id="2.4.2.1"/>
    </reaction>
    <physiologicalReaction direction="left-to-right" evidence="8">
        <dbReference type="Rhea" id="RHEA:27643"/>
    </physiologicalReaction>
</comment>
<dbReference type="AlphaFoldDB" id="T0J766"/>
<dbReference type="GO" id="GO:0016787">
    <property type="term" value="F:hydrolase activity"/>
    <property type="evidence" value="ECO:0007669"/>
    <property type="project" value="UniProtKB-KW"/>
</dbReference>
<gene>
    <name evidence="11" type="ORF">M529_02110</name>
</gene>
<comment type="catalytic activity">
    <reaction evidence="1">
        <text>inosine + phosphate = alpha-D-ribose 1-phosphate + hypoxanthine</text>
        <dbReference type="Rhea" id="RHEA:27646"/>
        <dbReference type="ChEBI" id="CHEBI:17368"/>
        <dbReference type="ChEBI" id="CHEBI:17596"/>
        <dbReference type="ChEBI" id="CHEBI:43474"/>
        <dbReference type="ChEBI" id="CHEBI:57720"/>
        <dbReference type="EC" id="2.4.2.1"/>
    </reaction>
    <physiologicalReaction direction="left-to-right" evidence="1">
        <dbReference type="Rhea" id="RHEA:27647"/>
    </physiologicalReaction>
</comment>
<dbReference type="InterPro" id="IPR038371">
    <property type="entry name" value="Cu_polyphenol_OxRdtase_sf"/>
</dbReference>
<evidence type="ECO:0000256" key="5">
    <source>
        <dbReference type="ARBA" id="ARBA00022801"/>
    </source>
</evidence>
<keyword evidence="12" id="KW-1185">Reference proteome</keyword>
<dbReference type="STRING" id="1346791.M529_02110"/>
<dbReference type="GO" id="GO:0017061">
    <property type="term" value="F:S-methyl-5-thioadenosine phosphorylase activity"/>
    <property type="evidence" value="ECO:0007669"/>
    <property type="project" value="UniProtKB-EC"/>
</dbReference>
<evidence type="ECO:0000256" key="6">
    <source>
        <dbReference type="ARBA" id="ARBA00022833"/>
    </source>
</evidence>
<proteinExistence type="inferred from homology"/>
<sequence length="253" mass="26939">MIELLRSDALRDLPHGFAGRRGGVSGGIHAGLNVGLGSEDDREAVLRNRDLVRDALLPGATLVTVRQVHSPDVVTVTESIAEDERPAADAMVTDRPGLILGILTADCVPVLFADPQAGVVGAAHAGWKGALAGVTDNTLAAMEALGASRDRIVCAIGPCIGRASYEVGTDFASRFAAEDEENARFFSEGREGHCQFDIAGYVAARLAKVGVGRIEMLDEDTYSQPDRFYSYRRSCHRGEPDYGRQISLIALSG</sequence>
<dbReference type="CDD" id="cd16833">
    <property type="entry name" value="YfiH"/>
    <property type="match status" value="1"/>
</dbReference>
<keyword evidence="5" id="KW-0378">Hydrolase</keyword>
<evidence type="ECO:0000256" key="9">
    <source>
        <dbReference type="ARBA" id="ARBA00049893"/>
    </source>
</evidence>
<dbReference type="Gene3D" id="3.60.140.10">
    <property type="entry name" value="CNF1/YfiH-like putative cysteine hydrolases"/>
    <property type="match status" value="1"/>
</dbReference>
<comment type="catalytic activity">
    <reaction evidence="9">
        <text>S-methyl-5'-thioadenosine + phosphate = 5-(methylsulfanyl)-alpha-D-ribose 1-phosphate + adenine</text>
        <dbReference type="Rhea" id="RHEA:11852"/>
        <dbReference type="ChEBI" id="CHEBI:16708"/>
        <dbReference type="ChEBI" id="CHEBI:17509"/>
        <dbReference type="ChEBI" id="CHEBI:43474"/>
        <dbReference type="ChEBI" id="CHEBI:58533"/>
        <dbReference type="EC" id="2.4.2.28"/>
    </reaction>
    <physiologicalReaction direction="left-to-right" evidence="9">
        <dbReference type="Rhea" id="RHEA:11853"/>
    </physiologicalReaction>
</comment>
<dbReference type="Pfam" id="PF02578">
    <property type="entry name" value="Cu-oxidase_4"/>
    <property type="match status" value="1"/>
</dbReference>
<dbReference type="EMBL" id="AUWY01000023">
    <property type="protein sequence ID" value="EQB33826.1"/>
    <property type="molecule type" value="Genomic_DNA"/>
</dbReference>
<evidence type="ECO:0000256" key="2">
    <source>
        <dbReference type="ARBA" id="ARBA00007353"/>
    </source>
</evidence>
<keyword evidence="4" id="KW-0479">Metal-binding</keyword>
<evidence type="ECO:0000313" key="12">
    <source>
        <dbReference type="Proteomes" id="UP000015523"/>
    </source>
</evidence>
<evidence type="ECO:0000256" key="8">
    <source>
        <dbReference type="ARBA" id="ARBA00048968"/>
    </source>
</evidence>
<comment type="catalytic activity">
    <reaction evidence="7">
        <text>adenosine + H2O + H(+) = inosine + NH4(+)</text>
        <dbReference type="Rhea" id="RHEA:24408"/>
        <dbReference type="ChEBI" id="CHEBI:15377"/>
        <dbReference type="ChEBI" id="CHEBI:15378"/>
        <dbReference type="ChEBI" id="CHEBI:16335"/>
        <dbReference type="ChEBI" id="CHEBI:17596"/>
        <dbReference type="ChEBI" id="CHEBI:28938"/>
        <dbReference type="EC" id="3.5.4.4"/>
    </reaction>
    <physiologicalReaction direction="left-to-right" evidence="7">
        <dbReference type="Rhea" id="RHEA:24409"/>
    </physiologicalReaction>
</comment>
<evidence type="ECO:0000256" key="1">
    <source>
        <dbReference type="ARBA" id="ARBA00000553"/>
    </source>
</evidence>
<reference evidence="11 12" key="1">
    <citation type="journal article" date="2013" name="Genome Announc.">
        <title>Draft Genome Sequence of Sphingobium ummariense Strain RL-3, a Hexachlorocyclohexane-Degrading Bacterium.</title>
        <authorList>
            <person name="Kohli P."/>
            <person name="Dua A."/>
            <person name="Sangwan N."/>
            <person name="Oldach P."/>
            <person name="Khurana J.P."/>
            <person name="Lal R."/>
        </authorList>
    </citation>
    <scope>NUCLEOTIDE SEQUENCE [LARGE SCALE GENOMIC DNA]</scope>
    <source>
        <strain evidence="11 12">RL-3</strain>
    </source>
</reference>
<dbReference type="PANTHER" id="PTHR30616">
    <property type="entry name" value="UNCHARACTERIZED PROTEIN YFIH"/>
    <property type="match status" value="1"/>
</dbReference>
<keyword evidence="3" id="KW-0808">Transferase</keyword>
<dbReference type="NCBIfam" id="TIGR00726">
    <property type="entry name" value="peptidoglycan editing factor PgeF"/>
    <property type="match status" value="1"/>
</dbReference>
<keyword evidence="6" id="KW-0862">Zinc</keyword>
<comment type="similarity">
    <text evidence="2 10">Belongs to the purine nucleoside phosphorylase YfiH/LACC1 family.</text>
</comment>
<dbReference type="eggNOG" id="COG1496">
    <property type="taxonomic scope" value="Bacteria"/>
</dbReference>
<dbReference type="GO" id="GO:0005507">
    <property type="term" value="F:copper ion binding"/>
    <property type="evidence" value="ECO:0007669"/>
    <property type="project" value="TreeGrafter"/>
</dbReference>
<evidence type="ECO:0000256" key="4">
    <source>
        <dbReference type="ARBA" id="ARBA00022723"/>
    </source>
</evidence>
<dbReference type="InterPro" id="IPR011324">
    <property type="entry name" value="Cytotoxic_necrot_fac-like_cat"/>
</dbReference>
<dbReference type="SUPFAM" id="SSF64438">
    <property type="entry name" value="CNF1/YfiH-like putative cysteine hydrolases"/>
    <property type="match status" value="1"/>
</dbReference>
<comment type="caution">
    <text evidence="11">The sequence shown here is derived from an EMBL/GenBank/DDBJ whole genome shotgun (WGS) entry which is preliminary data.</text>
</comment>
<protein>
    <recommendedName>
        <fullName evidence="10">Purine nucleoside phosphorylase</fullName>
    </recommendedName>
</protein>
<dbReference type="Proteomes" id="UP000015523">
    <property type="component" value="Unassembled WGS sequence"/>
</dbReference>
<accession>T0J766</accession>
<dbReference type="InterPro" id="IPR003730">
    <property type="entry name" value="Cu_polyphenol_OxRdtase"/>
</dbReference>
<dbReference type="OrthoDB" id="4279at2"/>
<name>T0J766_9SPHN</name>
<evidence type="ECO:0000256" key="7">
    <source>
        <dbReference type="ARBA" id="ARBA00047989"/>
    </source>
</evidence>
<organism evidence="11 12">
    <name type="scientific">Sphingobium ummariense RL-3</name>
    <dbReference type="NCBI Taxonomy" id="1346791"/>
    <lineage>
        <taxon>Bacteria</taxon>
        <taxon>Pseudomonadati</taxon>
        <taxon>Pseudomonadota</taxon>
        <taxon>Alphaproteobacteria</taxon>
        <taxon>Sphingomonadales</taxon>
        <taxon>Sphingomonadaceae</taxon>
        <taxon>Sphingobium</taxon>
    </lineage>
</organism>
<evidence type="ECO:0000256" key="3">
    <source>
        <dbReference type="ARBA" id="ARBA00022679"/>
    </source>
</evidence>
<dbReference type="PANTHER" id="PTHR30616:SF2">
    <property type="entry name" value="PURINE NUCLEOSIDE PHOSPHORYLASE LACC1"/>
    <property type="match status" value="1"/>
</dbReference>
<dbReference type="PATRIC" id="fig|1346791.3.peg.413"/>